<dbReference type="Proteomes" id="UP000198694">
    <property type="component" value="Unassembled WGS sequence"/>
</dbReference>
<evidence type="ECO:0000313" key="1">
    <source>
        <dbReference type="EMBL" id="SDK49140.1"/>
    </source>
</evidence>
<organism evidence="1 2">
    <name type="scientific">Sediminibacillus albus</name>
    <dbReference type="NCBI Taxonomy" id="407036"/>
    <lineage>
        <taxon>Bacteria</taxon>
        <taxon>Bacillati</taxon>
        <taxon>Bacillota</taxon>
        <taxon>Bacilli</taxon>
        <taxon>Bacillales</taxon>
        <taxon>Bacillaceae</taxon>
        <taxon>Sediminibacillus</taxon>
    </lineage>
</organism>
<dbReference type="AlphaFoldDB" id="A0A1G9CBX4"/>
<keyword evidence="2" id="KW-1185">Reference proteome</keyword>
<sequence length="38" mass="4200">MRALLLLYRKNCGKMIAVTSKGCGRIVRTSFELSTGQP</sequence>
<evidence type="ECO:0000313" key="2">
    <source>
        <dbReference type="Proteomes" id="UP000198694"/>
    </source>
</evidence>
<reference evidence="1 2" key="1">
    <citation type="submission" date="2016-10" db="EMBL/GenBank/DDBJ databases">
        <authorList>
            <person name="de Groot N.N."/>
        </authorList>
    </citation>
    <scope>NUCLEOTIDE SEQUENCE [LARGE SCALE GENOMIC DNA]</scope>
    <source>
        <strain evidence="1 2">CGMCC 1.6502</strain>
    </source>
</reference>
<proteinExistence type="predicted"/>
<accession>A0A1G9CBX4</accession>
<dbReference type="EMBL" id="FNFL01000007">
    <property type="protein sequence ID" value="SDK49140.1"/>
    <property type="molecule type" value="Genomic_DNA"/>
</dbReference>
<name>A0A1G9CBX4_9BACI</name>
<gene>
    <name evidence="1" type="ORF">SAMN05216243_3364</name>
</gene>
<protein>
    <submittedName>
        <fullName evidence="1">Uncharacterized protein</fullName>
    </submittedName>
</protein>